<evidence type="ECO:0000313" key="2">
    <source>
        <dbReference type="EMBL" id="CAH2010705.1"/>
    </source>
</evidence>
<reference evidence="2" key="1">
    <citation type="submission" date="2022-03" db="EMBL/GenBank/DDBJ databases">
        <authorList>
            <person name="Sayadi A."/>
        </authorList>
    </citation>
    <scope>NUCLEOTIDE SEQUENCE</scope>
</reference>
<dbReference type="Proteomes" id="UP001152888">
    <property type="component" value="Unassembled WGS sequence"/>
</dbReference>
<feature type="region of interest" description="Disordered" evidence="1">
    <location>
        <begin position="1"/>
        <end position="22"/>
    </location>
</feature>
<evidence type="ECO:0000313" key="3">
    <source>
        <dbReference type="Proteomes" id="UP001152888"/>
    </source>
</evidence>
<proteinExistence type="predicted"/>
<feature type="compositionally biased region" description="Acidic residues" evidence="1">
    <location>
        <begin position="55"/>
        <end position="70"/>
    </location>
</feature>
<feature type="compositionally biased region" description="Basic and acidic residues" evidence="1">
    <location>
        <begin position="1"/>
        <end position="10"/>
    </location>
</feature>
<protein>
    <submittedName>
        <fullName evidence="2">Uncharacterized protein</fullName>
    </submittedName>
</protein>
<feature type="region of interest" description="Disordered" evidence="1">
    <location>
        <begin position="52"/>
        <end position="110"/>
    </location>
</feature>
<accession>A0A9P0Q8L1</accession>
<comment type="caution">
    <text evidence="2">The sequence shown here is derived from an EMBL/GenBank/DDBJ whole genome shotgun (WGS) entry which is preliminary data.</text>
</comment>
<dbReference type="EMBL" id="CAKOFQ010007996">
    <property type="protein sequence ID" value="CAH2010705.1"/>
    <property type="molecule type" value="Genomic_DNA"/>
</dbReference>
<gene>
    <name evidence="2" type="ORF">ACAOBT_LOCUS31713</name>
</gene>
<keyword evidence="3" id="KW-1185">Reference proteome</keyword>
<feature type="compositionally biased region" description="Low complexity" evidence="1">
    <location>
        <begin position="73"/>
        <end position="88"/>
    </location>
</feature>
<sequence>MSSLRADGRIGSDQGKTKGGNTAKLLIGFAERSWNLRKSLSSLELQQEVDKITEEDGEFTDFSDFSDVDPDYNNSGSELSGESNNESSSSDDDELIQDEGHEPEPTILDPSNKQFDFVWYDYSGNHQTFQFSGNEEIHPNLAKDSVGLRGRSKKTINRKWDELAICLNTHGSGATMLEKDNKKSSGEDEITSIIMKN</sequence>
<dbReference type="AlphaFoldDB" id="A0A9P0Q8L1"/>
<dbReference type="OrthoDB" id="6931947at2759"/>
<evidence type="ECO:0000256" key="1">
    <source>
        <dbReference type="SAM" id="MobiDB-lite"/>
    </source>
</evidence>
<organism evidence="2 3">
    <name type="scientific">Acanthoscelides obtectus</name>
    <name type="common">Bean weevil</name>
    <name type="synonym">Bruchus obtectus</name>
    <dbReference type="NCBI Taxonomy" id="200917"/>
    <lineage>
        <taxon>Eukaryota</taxon>
        <taxon>Metazoa</taxon>
        <taxon>Ecdysozoa</taxon>
        <taxon>Arthropoda</taxon>
        <taxon>Hexapoda</taxon>
        <taxon>Insecta</taxon>
        <taxon>Pterygota</taxon>
        <taxon>Neoptera</taxon>
        <taxon>Endopterygota</taxon>
        <taxon>Coleoptera</taxon>
        <taxon>Polyphaga</taxon>
        <taxon>Cucujiformia</taxon>
        <taxon>Chrysomeloidea</taxon>
        <taxon>Chrysomelidae</taxon>
        <taxon>Bruchinae</taxon>
        <taxon>Bruchini</taxon>
        <taxon>Acanthoscelides</taxon>
    </lineage>
</organism>
<name>A0A9P0Q8L1_ACAOB</name>